<protein>
    <submittedName>
        <fullName evidence="2">Uncharacterized protein</fullName>
    </submittedName>
</protein>
<name>A0A0D3F0X5_9ORYZ</name>
<reference evidence="2" key="1">
    <citation type="journal article" date="2009" name="Rice">
        <title>De Novo Next Generation Sequencing of Plant Genomes.</title>
        <authorList>
            <person name="Rounsley S."/>
            <person name="Marri P.R."/>
            <person name="Yu Y."/>
            <person name="He R."/>
            <person name="Sisneros N."/>
            <person name="Goicoechea J.L."/>
            <person name="Lee S.J."/>
            <person name="Angelova A."/>
            <person name="Kudrna D."/>
            <person name="Luo M."/>
            <person name="Affourtit J."/>
            <person name="Desany B."/>
            <person name="Knight J."/>
            <person name="Niazi F."/>
            <person name="Egholm M."/>
            <person name="Wing R.A."/>
        </authorList>
    </citation>
    <scope>NUCLEOTIDE SEQUENCE [LARGE SCALE GENOMIC DNA]</scope>
    <source>
        <strain evidence="2">cv. IRGC 105608</strain>
    </source>
</reference>
<evidence type="ECO:0000313" key="2">
    <source>
        <dbReference type="EnsemblPlants" id="OBART02G04370.1"/>
    </source>
</evidence>
<evidence type="ECO:0000313" key="3">
    <source>
        <dbReference type="Proteomes" id="UP000026960"/>
    </source>
</evidence>
<keyword evidence="3" id="KW-1185">Reference proteome</keyword>
<reference evidence="2" key="2">
    <citation type="submission" date="2015-03" db="UniProtKB">
        <authorList>
            <consortium name="EnsemblPlants"/>
        </authorList>
    </citation>
    <scope>IDENTIFICATION</scope>
</reference>
<dbReference type="Gramene" id="OBART02G04370.1">
    <property type="protein sequence ID" value="OBART02G04370.1"/>
    <property type="gene ID" value="OBART02G04370"/>
</dbReference>
<accession>A0A0D3F0X5</accession>
<evidence type="ECO:0000256" key="1">
    <source>
        <dbReference type="SAM" id="MobiDB-lite"/>
    </source>
</evidence>
<proteinExistence type="predicted"/>
<dbReference type="HOGENOM" id="CLU_2018710_0_0_1"/>
<feature type="region of interest" description="Disordered" evidence="1">
    <location>
        <begin position="1"/>
        <end position="56"/>
    </location>
</feature>
<dbReference type="AlphaFoldDB" id="A0A0D3F0X5"/>
<sequence length="123" mass="12987">MAPRWGKGPRLGPIATGTVSSSPWRQRRRCSVAGGQRNRRLFGSPAARGDSRKASASPSLLPIARCSALVDAGAGGQDTGPAPVILPCRALGKLQTTSKKVPKEPEDSENHQLLVCHLAWPCP</sequence>
<dbReference type="EnsemblPlants" id="OBART02G04370.1">
    <property type="protein sequence ID" value="OBART02G04370.1"/>
    <property type="gene ID" value="OBART02G04370"/>
</dbReference>
<dbReference type="Proteomes" id="UP000026960">
    <property type="component" value="Chromosome 2"/>
</dbReference>
<organism evidence="2">
    <name type="scientific">Oryza barthii</name>
    <dbReference type="NCBI Taxonomy" id="65489"/>
    <lineage>
        <taxon>Eukaryota</taxon>
        <taxon>Viridiplantae</taxon>
        <taxon>Streptophyta</taxon>
        <taxon>Embryophyta</taxon>
        <taxon>Tracheophyta</taxon>
        <taxon>Spermatophyta</taxon>
        <taxon>Magnoliopsida</taxon>
        <taxon>Liliopsida</taxon>
        <taxon>Poales</taxon>
        <taxon>Poaceae</taxon>
        <taxon>BOP clade</taxon>
        <taxon>Oryzoideae</taxon>
        <taxon>Oryzeae</taxon>
        <taxon>Oryzinae</taxon>
        <taxon>Oryza</taxon>
    </lineage>
</organism>